<dbReference type="Proteomes" id="UP000306229">
    <property type="component" value="Chromosome"/>
</dbReference>
<dbReference type="EMBL" id="CP040749">
    <property type="protein sequence ID" value="QCX39721.1"/>
    <property type="molecule type" value="Genomic_DNA"/>
</dbReference>
<dbReference type="RefSeq" id="WP_138950558.1">
    <property type="nucleotide sequence ID" value="NZ_CP040749.1"/>
</dbReference>
<gene>
    <name evidence="2" type="ORF">FF125_15180</name>
</gene>
<evidence type="ECO:0000313" key="3">
    <source>
        <dbReference type="Proteomes" id="UP000306229"/>
    </source>
</evidence>
<reference evidence="2 3" key="1">
    <citation type="submission" date="2019-05" db="EMBL/GenBank/DDBJ databases">
        <title>Algicella ahnfeltiae gen. nov., sp. nov., a novel marine bacterium of the family Flavobacteriaceae isolated from a red alga.</title>
        <authorList>
            <person name="Nedashkovskaya O.I."/>
            <person name="Kukhlevskiy A.D."/>
            <person name="Kim S.-G."/>
            <person name="Zhukova N.V."/>
            <person name="Mikhailov V.V."/>
        </authorList>
    </citation>
    <scope>NUCLEOTIDE SEQUENCE [LARGE SCALE GENOMIC DNA]</scope>
    <source>
        <strain evidence="2 3">10Alg115</strain>
    </source>
</reference>
<keyword evidence="1" id="KW-1133">Transmembrane helix</keyword>
<protein>
    <submittedName>
        <fullName evidence="2">Tetratricopeptide repeat protein</fullName>
    </submittedName>
</protein>
<dbReference type="SUPFAM" id="SSF48452">
    <property type="entry name" value="TPR-like"/>
    <property type="match status" value="1"/>
</dbReference>
<sequence length="241" mass="28299">MDKEALLTRYFSDSLTAEELQLFNQLLENDTKFKEQFEFEKDLKRAIKEKERIQLKAKLQDFETELKHKSTPKNSNYKAWAIAASIAILLSVGWFGYDNFFKVNYNELYSENFQQYPNTSYSITRGDIDNTIERQAFVAYETGNYQTAVDNFEKLDSSTKDYIDFYKAQAYLKLNTTDTAKPLFKKVISDNVEFVAESHWYLALIAIKEKDKQSAISYLEKLITDYNFNKEKAKELLDKLI</sequence>
<organism evidence="2 3">
    <name type="scientific">Aureibaculum algae</name>
    <dbReference type="NCBI Taxonomy" id="2584122"/>
    <lineage>
        <taxon>Bacteria</taxon>
        <taxon>Pseudomonadati</taxon>
        <taxon>Bacteroidota</taxon>
        <taxon>Flavobacteriia</taxon>
        <taxon>Flavobacteriales</taxon>
        <taxon>Flavobacteriaceae</taxon>
        <taxon>Aureibaculum</taxon>
    </lineage>
</organism>
<dbReference type="InterPro" id="IPR011990">
    <property type="entry name" value="TPR-like_helical_dom_sf"/>
</dbReference>
<dbReference type="KEGG" id="fbe:FF125_15180"/>
<keyword evidence="1" id="KW-0812">Transmembrane</keyword>
<evidence type="ECO:0000256" key="1">
    <source>
        <dbReference type="SAM" id="Phobius"/>
    </source>
</evidence>
<feature type="transmembrane region" description="Helical" evidence="1">
    <location>
        <begin position="77"/>
        <end position="97"/>
    </location>
</feature>
<evidence type="ECO:0000313" key="2">
    <source>
        <dbReference type="EMBL" id="QCX39721.1"/>
    </source>
</evidence>
<keyword evidence="3" id="KW-1185">Reference proteome</keyword>
<dbReference type="AlphaFoldDB" id="A0A5B7TWP3"/>
<dbReference type="InterPro" id="IPR019734">
    <property type="entry name" value="TPR_rpt"/>
</dbReference>
<proteinExistence type="predicted"/>
<keyword evidence="1" id="KW-0472">Membrane</keyword>
<accession>A0A5B7TWP3</accession>
<dbReference type="Gene3D" id="1.25.40.10">
    <property type="entry name" value="Tetratricopeptide repeat domain"/>
    <property type="match status" value="1"/>
</dbReference>
<dbReference type="OrthoDB" id="979271at2"/>
<dbReference type="Pfam" id="PF13174">
    <property type="entry name" value="TPR_6"/>
    <property type="match status" value="1"/>
</dbReference>
<name>A0A5B7TWP3_9FLAO</name>